<gene>
    <name evidence="1" type="ORF">ACFQ63_35535</name>
</gene>
<accession>A0ABW6J4Y5</accession>
<keyword evidence="2" id="KW-1185">Reference proteome</keyword>
<evidence type="ECO:0000313" key="2">
    <source>
        <dbReference type="Proteomes" id="UP001600424"/>
    </source>
</evidence>
<comment type="caution">
    <text evidence="1">The sequence shown here is derived from an EMBL/GenBank/DDBJ whole genome shotgun (WGS) entry which is preliminary data.</text>
</comment>
<dbReference type="PANTHER" id="PTHR36439">
    <property type="entry name" value="BLL4334 PROTEIN"/>
    <property type="match status" value="1"/>
</dbReference>
<dbReference type="SUPFAM" id="SSF160379">
    <property type="entry name" value="SP0830-like"/>
    <property type="match status" value="1"/>
</dbReference>
<dbReference type="Proteomes" id="UP001600424">
    <property type="component" value="Unassembled WGS sequence"/>
</dbReference>
<dbReference type="InterPro" id="IPR012545">
    <property type="entry name" value="DUF1697"/>
</dbReference>
<sequence length="189" mass="20737">MTKTYAALLRGINVSGHRKVPMAELRELLEGLGYDGVRTYLQSGNAVFSTASGAGEDELKDALEDAIEERFGFRVDCLVRDGDYLAAVAEACPFPAADLEGKQLHAVYYSGPADPERFAAIDREAYLPEEFALGDRVLYLYAPDGLGRSKLSEAVSRPSVVKGLVATARNWNTVLKLVEMTREESTREE</sequence>
<dbReference type="EMBL" id="JBHTRV010000041">
    <property type="protein sequence ID" value="MFE5984995.1"/>
    <property type="molecule type" value="Genomic_DNA"/>
</dbReference>
<protein>
    <submittedName>
        <fullName evidence="1">DUF1697 domain-containing protein</fullName>
    </submittedName>
</protein>
<evidence type="ECO:0000313" key="1">
    <source>
        <dbReference type="EMBL" id="MFE5984995.1"/>
    </source>
</evidence>
<dbReference type="RefSeq" id="WP_386252468.1">
    <property type="nucleotide sequence ID" value="NZ_JBHTRV010000041.1"/>
</dbReference>
<dbReference type="Pfam" id="PF08002">
    <property type="entry name" value="DUF1697"/>
    <property type="match status" value="1"/>
</dbReference>
<organism evidence="1 2">
    <name type="scientific">Streptomyces wedmorensis</name>
    <dbReference type="NCBI Taxonomy" id="43759"/>
    <lineage>
        <taxon>Bacteria</taxon>
        <taxon>Bacillati</taxon>
        <taxon>Actinomycetota</taxon>
        <taxon>Actinomycetes</taxon>
        <taxon>Kitasatosporales</taxon>
        <taxon>Streptomycetaceae</taxon>
        <taxon>Streptomyces</taxon>
    </lineage>
</organism>
<name>A0ABW6J4Y5_STRWE</name>
<dbReference type="PANTHER" id="PTHR36439:SF1">
    <property type="entry name" value="DUF1697 DOMAIN-CONTAINING PROTEIN"/>
    <property type="match status" value="1"/>
</dbReference>
<reference evidence="1 2" key="1">
    <citation type="submission" date="2024-09" db="EMBL/GenBank/DDBJ databases">
        <title>The Natural Products Discovery Center: Release of the First 8490 Sequenced Strains for Exploring Actinobacteria Biosynthetic Diversity.</title>
        <authorList>
            <person name="Kalkreuter E."/>
            <person name="Kautsar S.A."/>
            <person name="Yang D."/>
            <person name="Bader C.D."/>
            <person name="Teijaro C.N."/>
            <person name="Fluegel L."/>
            <person name="Davis C.M."/>
            <person name="Simpson J.R."/>
            <person name="Lauterbach L."/>
            <person name="Steele A.D."/>
            <person name="Gui C."/>
            <person name="Meng S."/>
            <person name="Li G."/>
            <person name="Viehrig K."/>
            <person name="Ye F."/>
            <person name="Su P."/>
            <person name="Kiefer A.F."/>
            <person name="Nichols A."/>
            <person name="Cepeda A.J."/>
            <person name="Yan W."/>
            <person name="Fan B."/>
            <person name="Jiang Y."/>
            <person name="Adhikari A."/>
            <person name="Zheng C.-J."/>
            <person name="Schuster L."/>
            <person name="Cowan T.M."/>
            <person name="Smanski M.J."/>
            <person name="Chevrette M.G."/>
            <person name="De Carvalho L.P.S."/>
            <person name="Shen B."/>
        </authorList>
    </citation>
    <scope>NUCLEOTIDE SEQUENCE [LARGE SCALE GENOMIC DNA]</scope>
    <source>
        <strain evidence="1 2">NPDC056472</strain>
    </source>
</reference>
<dbReference type="PIRSF" id="PIRSF008502">
    <property type="entry name" value="UCP008502"/>
    <property type="match status" value="1"/>
</dbReference>
<dbReference type="Gene3D" id="3.30.70.1280">
    <property type="entry name" value="SP0830-like domains"/>
    <property type="match status" value="1"/>
</dbReference>
<proteinExistence type="predicted"/>